<sequence>MSQFEEAKYLEIYITIEDYIDKVHYQKIFCPECKIAPIHIVRKQKIPPYFASNRKEEHHQDCQHYEEFIPNKNLVRLINSNQIEDQKRLEFLIRSNLKASLRLLLGNEKGNNFNTNFLENNSSTNTEKKGNTDRYKKESIPRVHIKNLRKKEELLDNHIIIYGKAELEIKNHERTNKQTKEKFTVKQLIFRREGKFVFSISLSGYKANNLSQENGNISFAVFGELKKNSSFLNIKSHTLRICRFVSDFRS</sequence>
<dbReference type="AlphaFoldDB" id="A0A554VPC0"/>
<keyword evidence="2" id="KW-1185">Reference proteome</keyword>
<evidence type="ECO:0000313" key="1">
    <source>
        <dbReference type="EMBL" id="TSE10328.1"/>
    </source>
</evidence>
<dbReference type="RefSeq" id="WP_143915627.1">
    <property type="nucleotide sequence ID" value="NZ_CANMXV010000014.1"/>
</dbReference>
<proteinExistence type="predicted"/>
<organism evidence="1 2">
    <name type="scientific">Aquimarina algiphila</name>
    <dbReference type="NCBI Taxonomy" id="2047982"/>
    <lineage>
        <taxon>Bacteria</taxon>
        <taxon>Pseudomonadati</taxon>
        <taxon>Bacteroidota</taxon>
        <taxon>Flavobacteriia</taxon>
        <taxon>Flavobacteriales</taxon>
        <taxon>Flavobacteriaceae</taxon>
        <taxon>Aquimarina</taxon>
    </lineage>
</organism>
<evidence type="ECO:0000313" key="2">
    <source>
        <dbReference type="Proteomes" id="UP000318833"/>
    </source>
</evidence>
<gene>
    <name evidence="1" type="ORF">FOF46_04655</name>
</gene>
<accession>A0A554VPC0</accession>
<name>A0A554VPC0_9FLAO</name>
<comment type="caution">
    <text evidence="1">The sequence shown here is derived from an EMBL/GenBank/DDBJ whole genome shotgun (WGS) entry which is preliminary data.</text>
</comment>
<dbReference type="EMBL" id="VLNR01000007">
    <property type="protein sequence ID" value="TSE10328.1"/>
    <property type="molecule type" value="Genomic_DNA"/>
</dbReference>
<dbReference type="Proteomes" id="UP000318833">
    <property type="component" value="Unassembled WGS sequence"/>
</dbReference>
<protein>
    <submittedName>
        <fullName evidence="1">Uncharacterized protein</fullName>
    </submittedName>
</protein>
<reference evidence="1 2" key="1">
    <citation type="submission" date="2019-07" db="EMBL/GenBank/DDBJ databases">
        <title>The draft genome sequence of Aquimarina algiphila M91.</title>
        <authorList>
            <person name="Meng X."/>
        </authorList>
    </citation>
    <scope>NUCLEOTIDE SEQUENCE [LARGE SCALE GENOMIC DNA]</scope>
    <source>
        <strain evidence="1 2">M91</strain>
    </source>
</reference>
<dbReference type="OrthoDB" id="1454578at2"/>